<dbReference type="Proteomes" id="UP001158049">
    <property type="component" value="Unassembled WGS sequence"/>
</dbReference>
<dbReference type="EMBL" id="FXUL01000002">
    <property type="protein sequence ID" value="SMP49711.1"/>
    <property type="molecule type" value="Genomic_DNA"/>
</dbReference>
<proteinExistence type="predicted"/>
<name>A0ABY1PV55_9BURK</name>
<evidence type="ECO:0000313" key="2">
    <source>
        <dbReference type="Proteomes" id="UP001158049"/>
    </source>
</evidence>
<dbReference type="RefSeq" id="WP_283441102.1">
    <property type="nucleotide sequence ID" value="NZ_FXUL01000002.1"/>
</dbReference>
<protein>
    <submittedName>
        <fullName evidence="1">Uncharacterized protein</fullName>
    </submittedName>
</protein>
<gene>
    <name evidence="1" type="ORF">SAMN06295970_102300</name>
</gene>
<accession>A0ABY1PV55</accession>
<organism evidence="1 2">
    <name type="scientific">Noviherbaspirillum suwonense</name>
    <dbReference type="NCBI Taxonomy" id="1224511"/>
    <lineage>
        <taxon>Bacteria</taxon>
        <taxon>Pseudomonadati</taxon>
        <taxon>Pseudomonadota</taxon>
        <taxon>Betaproteobacteria</taxon>
        <taxon>Burkholderiales</taxon>
        <taxon>Oxalobacteraceae</taxon>
        <taxon>Noviherbaspirillum</taxon>
    </lineage>
</organism>
<comment type="caution">
    <text evidence="1">The sequence shown here is derived from an EMBL/GenBank/DDBJ whole genome shotgun (WGS) entry which is preliminary data.</text>
</comment>
<evidence type="ECO:0000313" key="1">
    <source>
        <dbReference type="EMBL" id="SMP49711.1"/>
    </source>
</evidence>
<sequence>MRELSVSTHTTPVELATLFNSLSPGDEVGGRPGADGAVILYVRTDRPSLLRQASPRAAVAARVAIEVVLQHVDGMPGARPLVANVREQLAGNVVPKAGWLAPPLTVLARLYCKTVSALPGDGSQGRMPHRPGCVPDDGYPVEAAPFTPEQRQALDRLIDRLMQLPCPSRQPDRR</sequence>
<keyword evidence="2" id="KW-1185">Reference proteome</keyword>
<reference evidence="1 2" key="1">
    <citation type="submission" date="2017-05" db="EMBL/GenBank/DDBJ databases">
        <authorList>
            <person name="Varghese N."/>
            <person name="Submissions S."/>
        </authorList>
    </citation>
    <scope>NUCLEOTIDE SEQUENCE [LARGE SCALE GENOMIC DNA]</scope>
    <source>
        <strain evidence="1 2">DSM 26001</strain>
    </source>
</reference>